<evidence type="ECO:0000313" key="3">
    <source>
        <dbReference type="EMBL" id="KAL0277504.1"/>
    </source>
</evidence>
<feature type="chain" id="PRO_5043565209" evidence="2">
    <location>
        <begin position="16"/>
        <end position="168"/>
    </location>
</feature>
<gene>
    <name evidence="3" type="ORF">PYX00_004756</name>
</gene>
<feature type="transmembrane region" description="Helical" evidence="1">
    <location>
        <begin position="91"/>
        <end position="111"/>
    </location>
</feature>
<evidence type="ECO:0000256" key="1">
    <source>
        <dbReference type="SAM" id="Phobius"/>
    </source>
</evidence>
<protein>
    <submittedName>
        <fullName evidence="3">Uncharacterized protein</fullName>
    </submittedName>
</protein>
<keyword evidence="1" id="KW-0812">Transmembrane</keyword>
<proteinExistence type="predicted"/>
<sequence>MFGICLLVCIAVVLGEPGTDTALIDKPIEDIHDNTIPGWETEILGKTIKEKRLINGKLKLMLKALLLLKVLLLSFLLPIGVLSAKLLSWKAAGLSLFAFLTSTLVLIRSLFASQGRPTGMNGSPPIIIQSSSDPVRQYRGAPKIFIQPEGLPEVDEDGQRRKRWRIGQ</sequence>
<comment type="caution">
    <text evidence="3">The sequence shown here is derived from an EMBL/GenBank/DDBJ whole genome shotgun (WGS) entry which is preliminary data.</text>
</comment>
<feature type="signal peptide" evidence="2">
    <location>
        <begin position="1"/>
        <end position="15"/>
    </location>
</feature>
<feature type="transmembrane region" description="Helical" evidence="1">
    <location>
        <begin position="60"/>
        <end position="79"/>
    </location>
</feature>
<name>A0AAW2I5P2_9NEOP</name>
<dbReference type="AlphaFoldDB" id="A0AAW2I5P2"/>
<organism evidence="3">
    <name type="scientific">Menopon gallinae</name>
    <name type="common">poultry shaft louse</name>
    <dbReference type="NCBI Taxonomy" id="328185"/>
    <lineage>
        <taxon>Eukaryota</taxon>
        <taxon>Metazoa</taxon>
        <taxon>Ecdysozoa</taxon>
        <taxon>Arthropoda</taxon>
        <taxon>Hexapoda</taxon>
        <taxon>Insecta</taxon>
        <taxon>Pterygota</taxon>
        <taxon>Neoptera</taxon>
        <taxon>Paraneoptera</taxon>
        <taxon>Psocodea</taxon>
        <taxon>Troctomorpha</taxon>
        <taxon>Phthiraptera</taxon>
        <taxon>Amblycera</taxon>
        <taxon>Menoponidae</taxon>
        <taxon>Menopon</taxon>
    </lineage>
</organism>
<keyword evidence="1" id="KW-0472">Membrane</keyword>
<reference evidence="3" key="1">
    <citation type="journal article" date="2024" name="Gigascience">
        <title>Chromosome-level genome of the poultry shaft louse Menopon gallinae provides insight into the host-switching and adaptive evolution of parasitic lice.</title>
        <authorList>
            <person name="Xu Y."/>
            <person name="Ma L."/>
            <person name="Liu S."/>
            <person name="Liang Y."/>
            <person name="Liu Q."/>
            <person name="He Z."/>
            <person name="Tian L."/>
            <person name="Duan Y."/>
            <person name="Cai W."/>
            <person name="Li H."/>
            <person name="Song F."/>
        </authorList>
    </citation>
    <scope>NUCLEOTIDE SEQUENCE</scope>
    <source>
        <strain evidence="3">Cailab_2023a</strain>
    </source>
</reference>
<keyword evidence="1" id="KW-1133">Transmembrane helix</keyword>
<keyword evidence="2" id="KW-0732">Signal</keyword>
<evidence type="ECO:0000256" key="2">
    <source>
        <dbReference type="SAM" id="SignalP"/>
    </source>
</evidence>
<accession>A0AAW2I5P2</accession>
<dbReference type="EMBL" id="JARGDH010000002">
    <property type="protein sequence ID" value="KAL0277504.1"/>
    <property type="molecule type" value="Genomic_DNA"/>
</dbReference>